<comment type="caution">
    <text evidence="3">The sequence shown here is derived from an EMBL/GenBank/DDBJ whole genome shotgun (WGS) entry which is preliminary data.</text>
</comment>
<reference evidence="3 4" key="1">
    <citation type="submission" date="2020-10" db="EMBL/GenBank/DDBJ databases">
        <title>Sequencing the genomes of 1000 actinobacteria strains.</title>
        <authorList>
            <person name="Klenk H.-P."/>
        </authorList>
    </citation>
    <scope>NUCLEOTIDE SEQUENCE [LARGE SCALE GENOMIC DNA]</scope>
    <source>
        <strain evidence="3 4">DSM 46744</strain>
    </source>
</reference>
<evidence type="ECO:0000256" key="1">
    <source>
        <dbReference type="SAM" id="MobiDB-lite"/>
    </source>
</evidence>
<keyword evidence="2" id="KW-0732">Signal</keyword>
<dbReference type="RefSeq" id="WP_192760470.1">
    <property type="nucleotide sequence ID" value="NZ_JADBDZ010000001.1"/>
</dbReference>
<accession>A0ABR9JTX2</accession>
<protein>
    <recommendedName>
        <fullName evidence="5">Secreted protein</fullName>
    </recommendedName>
</protein>
<feature type="region of interest" description="Disordered" evidence="1">
    <location>
        <begin position="174"/>
        <end position="202"/>
    </location>
</feature>
<dbReference type="EMBL" id="JADBDZ010000001">
    <property type="protein sequence ID" value="MBE1534022.1"/>
    <property type="molecule type" value="Genomic_DNA"/>
</dbReference>
<keyword evidence="4" id="KW-1185">Reference proteome</keyword>
<name>A0ABR9JTX2_9ACTN</name>
<proteinExistence type="predicted"/>
<sequence>MRRTTARRAAAAVLGTVVGMAGLVAQAAPAAAEEEVPEFSFEACPELPEGAQPGLWLCTVAKITSGRLTLGGIDQEIHSPITIVYANGFDPITFEETVIVESLESEPIRVEGGILGIPGSDFLPIMQIHAQPQLAGELELSPEPDVLMRQRMKISVQNPLLGDACTIGTDEDPITLDLGLGPTNPPPPNEPITGSPPTDVSQDPWVVKTTMVDNSFAVPKSANCGPFGWFNGIVDWQSGLPSPAGKNTAIFTIYSASKGYTDLGAA</sequence>
<feature type="chain" id="PRO_5045602779" description="Secreted protein" evidence="2">
    <location>
        <begin position="28"/>
        <end position="266"/>
    </location>
</feature>
<evidence type="ECO:0000313" key="4">
    <source>
        <dbReference type="Proteomes" id="UP000627838"/>
    </source>
</evidence>
<dbReference type="Proteomes" id="UP000627838">
    <property type="component" value="Unassembled WGS sequence"/>
</dbReference>
<feature type="signal peptide" evidence="2">
    <location>
        <begin position="1"/>
        <end position="27"/>
    </location>
</feature>
<organism evidence="3 4">
    <name type="scientific">Actinomadura algeriensis</name>
    <dbReference type="NCBI Taxonomy" id="1679523"/>
    <lineage>
        <taxon>Bacteria</taxon>
        <taxon>Bacillati</taxon>
        <taxon>Actinomycetota</taxon>
        <taxon>Actinomycetes</taxon>
        <taxon>Streptosporangiales</taxon>
        <taxon>Thermomonosporaceae</taxon>
        <taxon>Actinomadura</taxon>
    </lineage>
</organism>
<evidence type="ECO:0000313" key="3">
    <source>
        <dbReference type="EMBL" id="MBE1534022.1"/>
    </source>
</evidence>
<evidence type="ECO:0000256" key="2">
    <source>
        <dbReference type="SAM" id="SignalP"/>
    </source>
</evidence>
<evidence type="ECO:0008006" key="5">
    <source>
        <dbReference type="Google" id="ProtNLM"/>
    </source>
</evidence>
<gene>
    <name evidence="3" type="ORF">H4W34_003855</name>
</gene>